<gene>
    <name evidence="2" type="ORF">ACFPIE_02195</name>
</gene>
<protein>
    <recommendedName>
        <fullName evidence="4">Acyltransferase 3 domain-containing protein</fullName>
    </recommendedName>
</protein>
<evidence type="ECO:0000256" key="1">
    <source>
        <dbReference type="SAM" id="Phobius"/>
    </source>
</evidence>
<keyword evidence="3" id="KW-1185">Reference proteome</keyword>
<accession>A0ABW0FND1</accession>
<evidence type="ECO:0008006" key="4">
    <source>
        <dbReference type="Google" id="ProtNLM"/>
    </source>
</evidence>
<keyword evidence="1" id="KW-0472">Membrane</keyword>
<comment type="caution">
    <text evidence="2">The sequence shown here is derived from an EMBL/GenBank/DDBJ whole genome shotgun (WGS) entry which is preliminary data.</text>
</comment>
<proteinExistence type="predicted"/>
<reference evidence="3" key="1">
    <citation type="journal article" date="2019" name="Int. J. Syst. Evol. Microbiol.">
        <title>The Global Catalogue of Microorganisms (GCM) 10K type strain sequencing project: providing services to taxonomists for standard genome sequencing and annotation.</title>
        <authorList>
            <consortium name="The Broad Institute Genomics Platform"/>
            <consortium name="The Broad Institute Genome Sequencing Center for Infectious Disease"/>
            <person name="Wu L."/>
            <person name="Ma J."/>
        </authorList>
    </citation>
    <scope>NUCLEOTIDE SEQUENCE [LARGE SCALE GENOMIC DNA]</scope>
    <source>
        <strain evidence="3">JCM 12125</strain>
    </source>
</reference>
<sequence length="94" mass="10371">MLVALERAPAALTSLLAVFGGAPLFFYIVHLFLLGAANRICLAIWGPNQGDYFSLPNMAWIWLAAMLCAALLWLPCKAFIALKARRPHPILSYL</sequence>
<keyword evidence="1" id="KW-0812">Transmembrane</keyword>
<evidence type="ECO:0000313" key="2">
    <source>
        <dbReference type="EMBL" id="MFC5342706.1"/>
    </source>
</evidence>
<keyword evidence="1" id="KW-1133">Transmembrane helix</keyword>
<dbReference type="RefSeq" id="WP_374038627.1">
    <property type="nucleotide sequence ID" value="NZ_CP169082.1"/>
</dbReference>
<dbReference type="PANTHER" id="PTHR40407:SF1">
    <property type="entry name" value="HEPARAN-ALPHA-GLUCOSAMINIDE N-ACETYLTRANSFERASE CATALYTIC DOMAIN-CONTAINING PROTEIN"/>
    <property type="match status" value="1"/>
</dbReference>
<feature type="transmembrane region" description="Helical" evidence="1">
    <location>
        <begin position="12"/>
        <end position="37"/>
    </location>
</feature>
<dbReference type="PANTHER" id="PTHR40407">
    <property type="entry name" value="MEMBRANE PROTEIN-LIKE PROTEIN"/>
    <property type="match status" value="1"/>
</dbReference>
<feature type="transmembrane region" description="Helical" evidence="1">
    <location>
        <begin position="57"/>
        <end position="76"/>
    </location>
</feature>
<name>A0ABW0FND1_9CAUL</name>
<evidence type="ECO:0000313" key="3">
    <source>
        <dbReference type="Proteomes" id="UP001596152"/>
    </source>
</evidence>
<dbReference type="EMBL" id="JBHSLF010000002">
    <property type="protein sequence ID" value="MFC5342706.1"/>
    <property type="molecule type" value="Genomic_DNA"/>
</dbReference>
<dbReference type="Proteomes" id="UP001596152">
    <property type="component" value="Unassembled WGS sequence"/>
</dbReference>
<organism evidence="2 3">
    <name type="scientific">Brevundimonas staleyi</name>
    <dbReference type="NCBI Taxonomy" id="74326"/>
    <lineage>
        <taxon>Bacteria</taxon>
        <taxon>Pseudomonadati</taxon>
        <taxon>Pseudomonadota</taxon>
        <taxon>Alphaproteobacteria</taxon>
        <taxon>Caulobacterales</taxon>
        <taxon>Caulobacteraceae</taxon>
        <taxon>Brevundimonas</taxon>
    </lineage>
</organism>